<dbReference type="Pfam" id="PF04313">
    <property type="entry name" value="HSDR_N"/>
    <property type="match status" value="1"/>
</dbReference>
<dbReference type="CDD" id="cd18030">
    <property type="entry name" value="DEXHc_RE_I_HsdR"/>
    <property type="match status" value="1"/>
</dbReference>
<dbReference type="InterPro" id="IPR014001">
    <property type="entry name" value="Helicase_ATP-bd"/>
</dbReference>
<evidence type="ECO:0000256" key="7">
    <source>
        <dbReference type="ARBA" id="ARBA00022801"/>
    </source>
</evidence>
<dbReference type="InterPro" id="IPR027417">
    <property type="entry name" value="P-loop_NTPase"/>
</dbReference>
<dbReference type="EC" id="3.1.21.3" evidence="10"/>
<accession>A0ABT1WGS6</accession>
<name>A0ABT1WGS6_9BURK</name>
<dbReference type="InterPro" id="IPR004473">
    <property type="entry name" value="Restrct_endonuc_typeI_HsdR"/>
</dbReference>
<proteinExistence type="inferred from homology"/>
<keyword evidence="14" id="KW-1185">Reference proteome</keyword>
<comment type="caution">
    <text evidence="13">The sequence shown here is derived from an EMBL/GenBank/DDBJ whole genome shotgun (WGS) entry which is preliminary data.</text>
</comment>
<dbReference type="PROSITE" id="PS51192">
    <property type="entry name" value="HELICASE_ATP_BIND_1"/>
    <property type="match status" value="1"/>
</dbReference>
<dbReference type="InterPro" id="IPR022625">
    <property type="entry name" value="TypeI_RM_Rsu_C"/>
</dbReference>
<dbReference type="Gene3D" id="3.40.50.300">
    <property type="entry name" value="P-loop containing nucleotide triphosphate hydrolases"/>
    <property type="match status" value="2"/>
</dbReference>
<gene>
    <name evidence="13" type="ORF">NQT62_09845</name>
</gene>
<evidence type="ECO:0000256" key="8">
    <source>
        <dbReference type="ARBA" id="ARBA00022840"/>
    </source>
</evidence>
<dbReference type="Proteomes" id="UP001204142">
    <property type="component" value="Unassembled WGS sequence"/>
</dbReference>
<evidence type="ECO:0000313" key="14">
    <source>
        <dbReference type="Proteomes" id="UP001204142"/>
    </source>
</evidence>
<dbReference type="InterPro" id="IPR040980">
    <property type="entry name" value="SWI2_SNF2"/>
</dbReference>
<reference evidence="13 14" key="1">
    <citation type="submission" date="2022-07" db="EMBL/GenBank/DDBJ databases">
        <authorList>
            <person name="Xamxidin M."/>
            <person name="Wu M."/>
        </authorList>
    </citation>
    <scope>NUCLEOTIDE SEQUENCE [LARGE SCALE GENOMIC DNA]</scope>
    <source>
        <strain evidence="13 14">NBRC 111650</strain>
    </source>
</reference>
<evidence type="ECO:0000256" key="10">
    <source>
        <dbReference type="RuleBase" id="RU364115"/>
    </source>
</evidence>
<keyword evidence="4 10" id="KW-0547">Nucleotide-binding</keyword>
<dbReference type="GO" id="GO:0004519">
    <property type="term" value="F:endonuclease activity"/>
    <property type="evidence" value="ECO:0007669"/>
    <property type="project" value="UniProtKB-KW"/>
</dbReference>
<feature type="region of interest" description="Disordered" evidence="11">
    <location>
        <begin position="803"/>
        <end position="824"/>
    </location>
</feature>
<dbReference type="Pfam" id="PF22679">
    <property type="entry name" value="T1R_D3-like"/>
    <property type="match status" value="1"/>
</dbReference>
<dbReference type="Pfam" id="PF12008">
    <property type="entry name" value="EcoR124_C"/>
    <property type="match status" value="1"/>
</dbReference>
<keyword evidence="6 13" id="KW-0255">Endonuclease</keyword>
<comment type="similarity">
    <text evidence="2 10">Belongs to the HsdR family.</text>
</comment>
<dbReference type="CDD" id="cd22332">
    <property type="entry name" value="HsdR_N"/>
    <property type="match status" value="1"/>
</dbReference>
<keyword evidence="9 10" id="KW-0238">DNA-binding</keyword>
<evidence type="ECO:0000256" key="3">
    <source>
        <dbReference type="ARBA" id="ARBA00022722"/>
    </source>
</evidence>
<dbReference type="Gene3D" id="1.20.58.910">
    <property type="match status" value="1"/>
</dbReference>
<comment type="catalytic activity">
    <reaction evidence="1 10">
        <text>Endonucleolytic cleavage of DNA to give random double-stranded fragments with terminal 5'-phosphates, ATP is simultaneously hydrolyzed.</text>
        <dbReference type="EC" id="3.1.21.3"/>
    </reaction>
</comment>
<evidence type="ECO:0000256" key="2">
    <source>
        <dbReference type="ARBA" id="ARBA00008598"/>
    </source>
</evidence>
<dbReference type="RefSeq" id="WP_256764529.1">
    <property type="nucleotide sequence ID" value="NZ_JANIGO010000003.1"/>
</dbReference>
<keyword evidence="7 10" id="KW-0378">Hydrolase</keyword>
<evidence type="ECO:0000256" key="1">
    <source>
        <dbReference type="ARBA" id="ARBA00000851"/>
    </source>
</evidence>
<keyword evidence="5 10" id="KW-0680">Restriction system</keyword>
<dbReference type="CDD" id="cd18800">
    <property type="entry name" value="SF2_C_EcoR124I-like"/>
    <property type="match status" value="1"/>
</dbReference>
<dbReference type="InterPro" id="IPR051268">
    <property type="entry name" value="Type-I_R_enzyme_R_subunit"/>
</dbReference>
<dbReference type="InterPro" id="IPR007409">
    <property type="entry name" value="Restrct_endonuc_type1_HsdR_N"/>
</dbReference>
<sequence>MATQSEIEMEKALVAQLETLGYEPLDIRNERDLVANLKLQLEKHNKSELAKAGATGLTDDEFNQVMNKLNRGDIFDRSKQVRKRLDVERSDGSVIYLELFDTRNWCQNIFQVCRQITNKSADNHSRYDVTLLINGFPMVQIELKARGSEIRAAFDQIVRYRKKSYSSNSGIFDYIQMFIISNGVDTRYFANNKDLSYQFTFEWSDIENNRINRLSQFTEVFMEKCHLSKMIARYIVQHETNRALMMLRPYQYYAVEKILERVKLGRGDGYIWHTTGSGKTLTSFKSSQLLSNDPNVDKVMFVVDRRDLDYQTALEFNAFSADSVDTTENTEKLVKQLTDPNCRLIVTTIQKLNAAISKKQFQEKCETVKDNKFVFIFDECHRSQFGETHQRICDFFPNRQMFGFTGTPIFDANVANTKYGKRTTEHLFGQALHKYVITDAIRDRNVLRFSVEYRDMVNVVITETTIAADGTKTSTQLDPEAANSKAVLESTARIEKVVDDIIEIHGAKTHGREYNAMFCVASVDVLQTYYQIFSSKKTSGAHDLKIATIFSCAPGEADEFSGVSDQDLPDMSKNVDQSRLQFLEGCIADYNAMYGTSYVANDNKSFYDYYKDLSKRVKRKEVDILLVVNMFLTGFDAPRLNTLYADKNLKHHGLIQAYSRTNRVFDAKKSHGNVVSYRNLKDATDEALAIFANKNAKSSVDEVIGTVIMQPYEDLIEVFRVEVEKLKAIAPDVEAVDKLIKEEDQLDFIVKFRDVLRLQNTLKTFSQFDGDLDKGGLGIDEQGLLDYQSKYLDLREDIEAAERERRRAKSVEDGTRDAEPEPPSPIQQVLFGIDFQIELIKRDEITVSYILGLIEKLKDQSNEKKFAAGRDMILDVLQSNPDLRSKRELFETFIDEELDKLKLDENQHDEGIVITKFNEFVDQEKRKALEAICTEFSANCVRLKELYQDFVYRGTLPDRNTLINLLSVKPKITKRAEVGDAMRDRFVALADKFEDAEIERD</sequence>
<evidence type="ECO:0000313" key="13">
    <source>
        <dbReference type="EMBL" id="MCQ8896733.1"/>
    </source>
</evidence>
<dbReference type="InterPro" id="IPR055180">
    <property type="entry name" value="HsdR_RecA-like_helicase_dom_2"/>
</dbReference>
<feature type="domain" description="Helicase ATP-binding" evidence="12">
    <location>
        <begin position="260"/>
        <end position="426"/>
    </location>
</feature>
<keyword evidence="8 10" id="KW-0067">ATP-binding</keyword>
<evidence type="ECO:0000256" key="5">
    <source>
        <dbReference type="ARBA" id="ARBA00022747"/>
    </source>
</evidence>
<protein>
    <recommendedName>
        <fullName evidence="10">Type I restriction enzyme endonuclease subunit</fullName>
        <shortName evidence="10">R protein</shortName>
        <ecNumber evidence="10">3.1.21.3</ecNumber>
    </recommendedName>
</protein>
<evidence type="ECO:0000256" key="11">
    <source>
        <dbReference type="SAM" id="MobiDB-lite"/>
    </source>
</evidence>
<dbReference type="NCBIfam" id="TIGR00348">
    <property type="entry name" value="hsdR"/>
    <property type="match status" value="1"/>
</dbReference>
<evidence type="ECO:0000256" key="6">
    <source>
        <dbReference type="ARBA" id="ARBA00022759"/>
    </source>
</evidence>
<dbReference type="SMART" id="SM00487">
    <property type="entry name" value="DEXDc"/>
    <property type="match status" value="1"/>
</dbReference>
<comment type="function">
    <text evidence="10">Subunit R is required for both nuclease and ATPase activities, but not for modification.</text>
</comment>
<dbReference type="Pfam" id="PF18766">
    <property type="entry name" value="SWI2_SNF2"/>
    <property type="match status" value="1"/>
</dbReference>
<evidence type="ECO:0000256" key="9">
    <source>
        <dbReference type="ARBA" id="ARBA00023125"/>
    </source>
</evidence>
<evidence type="ECO:0000256" key="4">
    <source>
        <dbReference type="ARBA" id="ARBA00022741"/>
    </source>
</evidence>
<evidence type="ECO:0000259" key="12">
    <source>
        <dbReference type="PROSITE" id="PS51192"/>
    </source>
</evidence>
<dbReference type="SUPFAM" id="SSF52540">
    <property type="entry name" value="P-loop containing nucleoside triphosphate hydrolases"/>
    <property type="match status" value="2"/>
</dbReference>
<keyword evidence="3" id="KW-0540">Nuclease</keyword>
<comment type="subunit">
    <text evidence="10">The type I restriction/modification system is composed of three polypeptides R, M and S.</text>
</comment>
<dbReference type="PANTHER" id="PTHR30195:SF16">
    <property type="entry name" value="TYPE I RESTRICTION ENZYME ENDONUCLEASE SUBUNIT"/>
    <property type="match status" value="1"/>
</dbReference>
<dbReference type="EMBL" id="JANIGO010000003">
    <property type="protein sequence ID" value="MCQ8896733.1"/>
    <property type="molecule type" value="Genomic_DNA"/>
</dbReference>
<dbReference type="PANTHER" id="PTHR30195">
    <property type="entry name" value="TYPE I SITE-SPECIFIC DEOXYRIBONUCLEASE PROTEIN SUBUNIT M AND R"/>
    <property type="match status" value="1"/>
</dbReference>
<dbReference type="Gene3D" id="3.90.1570.50">
    <property type="match status" value="1"/>
</dbReference>
<organism evidence="13 14">
    <name type="scientific">Limnobacter humi</name>
    <dbReference type="NCBI Taxonomy" id="1778671"/>
    <lineage>
        <taxon>Bacteria</taxon>
        <taxon>Pseudomonadati</taxon>
        <taxon>Pseudomonadota</taxon>
        <taxon>Betaproteobacteria</taxon>
        <taxon>Burkholderiales</taxon>
        <taxon>Burkholderiaceae</taxon>
        <taxon>Limnobacter</taxon>
    </lineage>
</organism>
<feature type="compositionally biased region" description="Basic and acidic residues" evidence="11">
    <location>
        <begin position="803"/>
        <end position="819"/>
    </location>
</feature>